<feature type="region of interest" description="Disordered" evidence="6">
    <location>
        <begin position="501"/>
        <end position="523"/>
    </location>
</feature>
<accession>A0ABD1N251</accession>
<dbReference type="EMBL" id="JBGMDY010000003">
    <property type="protein sequence ID" value="KAL2342144.1"/>
    <property type="molecule type" value="Genomic_DNA"/>
</dbReference>
<sequence length="523" mass="57481">MLILQTKVFEEVLIWIHFHTLELQQHGNFPCVTVAGSVHAHDVGVSLLGKVVIPSTKSMTWKPKYLCETAWQISQSHVTTLFSAFKTRIRVWLQQLVNQVLQVIDTLCSATLDFAHASVIATPSPPSHSAPLDCVITFAGVNIFYKLAVNDGMSLRIIVAYRFLFATAFIVPLALIFERKKRTNLKMTWTVLFQSFLCGLFGGTLAQNFYLQALSLTSATFASAMANLVPAITFILAVSFGLERLNLGTTAGKAKIIGTLIGISGAMLLTFLKGTEIHFGSFHLDLLHHQNIANPRTASTHIFGALAALASAISYALWLIIQAKMGEKYPCVYSSTALMSLWGAIQSSVFALCFERDFNQWKLGWNLRLWTAAYSGVVVSGTMVVVISWCIKMRGPLFVSVFNPLMLVVVALASTTMLNETLYLGSIIGAVMIVTGLYVVIWGKSKEMKKNNQLMEAETPNESENVEIVVSSEIENKSKGDRTHENSAQLVGGINYNGHEDHGSLVHNSEGNKGVEEENQNVL</sequence>
<protein>
    <recommendedName>
        <fullName evidence="8">EamA domain-containing protein</fullName>
    </recommendedName>
</protein>
<dbReference type="InterPro" id="IPR000620">
    <property type="entry name" value="EamA_dom"/>
</dbReference>
<comment type="similarity">
    <text evidence="2">Belongs to the drug/metabolite transporter (DMT) superfamily. Plant drug/metabolite exporter (P-DME) (TC 2.A.7.4) family.</text>
</comment>
<evidence type="ECO:0000256" key="3">
    <source>
        <dbReference type="ARBA" id="ARBA00022692"/>
    </source>
</evidence>
<feature type="transmembrane region" description="Helical" evidence="7">
    <location>
        <begin position="332"/>
        <end position="352"/>
    </location>
</feature>
<comment type="caution">
    <text evidence="9">The sequence shown here is derived from an EMBL/GenBank/DDBJ whole genome shotgun (WGS) entry which is preliminary data.</text>
</comment>
<comment type="subcellular location">
    <subcellularLocation>
        <location evidence="1">Membrane</location>
        <topology evidence="1">Multi-pass membrane protein</topology>
    </subcellularLocation>
</comment>
<proteinExistence type="inferred from homology"/>
<feature type="transmembrane region" description="Helical" evidence="7">
    <location>
        <begin position="159"/>
        <end position="177"/>
    </location>
</feature>
<evidence type="ECO:0000259" key="8">
    <source>
        <dbReference type="Pfam" id="PF00892"/>
    </source>
</evidence>
<feature type="transmembrane region" description="Helical" evidence="7">
    <location>
        <begin position="397"/>
        <end position="416"/>
    </location>
</feature>
<reference evidence="9 10" key="1">
    <citation type="submission" date="2024-08" db="EMBL/GenBank/DDBJ databases">
        <title>Insights into the chromosomal genome structure of Flemingia macrophylla.</title>
        <authorList>
            <person name="Ding Y."/>
            <person name="Zhao Y."/>
            <person name="Bi W."/>
            <person name="Wu M."/>
            <person name="Zhao G."/>
            <person name="Gong Y."/>
            <person name="Li W."/>
            <person name="Zhang P."/>
        </authorList>
    </citation>
    <scope>NUCLEOTIDE SEQUENCE [LARGE SCALE GENOMIC DNA]</scope>
    <source>
        <strain evidence="9">DYQJB</strain>
        <tissue evidence="9">Leaf</tissue>
    </source>
</reference>
<keyword evidence="5 7" id="KW-0472">Membrane</keyword>
<evidence type="ECO:0000256" key="7">
    <source>
        <dbReference type="SAM" id="Phobius"/>
    </source>
</evidence>
<feature type="domain" description="EamA" evidence="8">
    <location>
        <begin position="135"/>
        <end position="270"/>
    </location>
</feature>
<evidence type="ECO:0000256" key="5">
    <source>
        <dbReference type="ARBA" id="ARBA00023136"/>
    </source>
</evidence>
<feature type="transmembrane region" description="Helical" evidence="7">
    <location>
        <begin position="372"/>
        <end position="390"/>
    </location>
</feature>
<dbReference type="SUPFAM" id="SSF103481">
    <property type="entry name" value="Multidrug resistance efflux transporter EmrE"/>
    <property type="match status" value="2"/>
</dbReference>
<keyword evidence="4 7" id="KW-1133">Transmembrane helix</keyword>
<feature type="domain" description="EamA" evidence="8">
    <location>
        <begin position="303"/>
        <end position="441"/>
    </location>
</feature>
<evidence type="ECO:0000256" key="6">
    <source>
        <dbReference type="SAM" id="MobiDB-lite"/>
    </source>
</evidence>
<feature type="transmembrane region" description="Helical" evidence="7">
    <location>
        <begin position="189"/>
        <end position="209"/>
    </location>
</feature>
<dbReference type="Pfam" id="PF00892">
    <property type="entry name" value="EamA"/>
    <property type="match status" value="2"/>
</dbReference>
<evidence type="ECO:0000256" key="4">
    <source>
        <dbReference type="ARBA" id="ARBA00022989"/>
    </source>
</evidence>
<name>A0ABD1N251_9FABA</name>
<feature type="transmembrane region" description="Helical" evidence="7">
    <location>
        <begin position="254"/>
        <end position="272"/>
    </location>
</feature>
<evidence type="ECO:0000256" key="2">
    <source>
        <dbReference type="ARBA" id="ARBA00007635"/>
    </source>
</evidence>
<dbReference type="Proteomes" id="UP001603857">
    <property type="component" value="Unassembled WGS sequence"/>
</dbReference>
<evidence type="ECO:0000313" key="9">
    <source>
        <dbReference type="EMBL" id="KAL2342144.1"/>
    </source>
</evidence>
<gene>
    <name evidence="9" type="ORF">Fmac_010084</name>
</gene>
<evidence type="ECO:0000256" key="1">
    <source>
        <dbReference type="ARBA" id="ARBA00004141"/>
    </source>
</evidence>
<organism evidence="9 10">
    <name type="scientific">Flemingia macrophylla</name>
    <dbReference type="NCBI Taxonomy" id="520843"/>
    <lineage>
        <taxon>Eukaryota</taxon>
        <taxon>Viridiplantae</taxon>
        <taxon>Streptophyta</taxon>
        <taxon>Embryophyta</taxon>
        <taxon>Tracheophyta</taxon>
        <taxon>Spermatophyta</taxon>
        <taxon>Magnoliopsida</taxon>
        <taxon>eudicotyledons</taxon>
        <taxon>Gunneridae</taxon>
        <taxon>Pentapetalae</taxon>
        <taxon>rosids</taxon>
        <taxon>fabids</taxon>
        <taxon>Fabales</taxon>
        <taxon>Fabaceae</taxon>
        <taxon>Papilionoideae</taxon>
        <taxon>50 kb inversion clade</taxon>
        <taxon>NPAAA clade</taxon>
        <taxon>indigoferoid/millettioid clade</taxon>
        <taxon>Phaseoleae</taxon>
        <taxon>Flemingia</taxon>
    </lineage>
</organism>
<dbReference type="GO" id="GO:0016020">
    <property type="term" value="C:membrane"/>
    <property type="evidence" value="ECO:0007669"/>
    <property type="project" value="UniProtKB-SubCell"/>
</dbReference>
<dbReference type="PANTHER" id="PTHR31218">
    <property type="entry name" value="WAT1-RELATED PROTEIN"/>
    <property type="match status" value="1"/>
</dbReference>
<dbReference type="AlphaFoldDB" id="A0ABD1N251"/>
<evidence type="ECO:0000313" key="10">
    <source>
        <dbReference type="Proteomes" id="UP001603857"/>
    </source>
</evidence>
<dbReference type="InterPro" id="IPR030184">
    <property type="entry name" value="WAT1-related"/>
</dbReference>
<keyword evidence="10" id="KW-1185">Reference proteome</keyword>
<dbReference type="InterPro" id="IPR037185">
    <property type="entry name" value="EmrE-like"/>
</dbReference>
<keyword evidence="3 7" id="KW-0812">Transmembrane</keyword>
<feature type="transmembrane region" description="Helical" evidence="7">
    <location>
        <begin position="221"/>
        <end position="242"/>
    </location>
</feature>
<feature type="transmembrane region" description="Helical" evidence="7">
    <location>
        <begin position="422"/>
        <end position="441"/>
    </location>
</feature>
<feature type="transmembrane region" description="Helical" evidence="7">
    <location>
        <begin position="302"/>
        <end position="320"/>
    </location>
</feature>